<gene>
    <name evidence="2" type="primary">rsfS</name>
    <name evidence="3" type="ordered locus">Mahau_1714</name>
</gene>
<organism evidence="3 4">
    <name type="scientific">Mahella australiensis (strain DSM 15567 / CIP 107919 / 50-1 BON)</name>
    <dbReference type="NCBI Taxonomy" id="697281"/>
    <lineage>
        <taxon>Bacteria</taxon>
        <taxon>Bacillati</taxon>
        <taxon>Bacillota</taxon>
        <taxon>Clostridia</taxon>
        <taxon>Thermoanaerobacterales</taxon>
        <taxon>Thermoanaerobacterales Family IV. Incertae Sedis</taxon>
        <taxon>Mahella</taxon>
    </lineage>
</organism>
<keyword evidence="2" id="KW-0810">Translation regulation</keyword>
<reference evidence="3 4" key="2">
    <citation type="journal article" date="2011" name="Stand. Genomic Sci.">
        <title>Complete genome sequence of Mahella australiensis type strain (50-1 BON).</title>
        <authorList>
            <person name="Sikorski J."/>
            <person name="Teshima H."/>
            <person name="Nolan M."/>
            <person name="Lucas S."/>
            <person name="Hammon N."/>
            <person name="Deshpande S."/>
            <person name="Cheng J.F."/>
            <person name="Pitluck S."/>
            <person name="Liolios K."/>
            <person name="Pagani I."/>
            <person name="Ivanova N."/>
            <person name="Huntemann M."/>
            <person name="Mavromatis K."/>
            <person name="Ovchinikova G."/>
            <person name="Pati A."/>
            <person name="Tapia R."/>
            <person name="Han C."/>
            <person name="Goodwin L."/>
            <person name="Chen A."/>
            <person name="Palaniappan K."/>
            <person name="Land M."/>
            <person name="Hauser L."/>
            <person name="Ngatchou-Djao O.D."/>
            <person name="Rohde M."/>
            <person name="Pukall R."/>
            <person name="Spring S."/>
            <person name="Abt B."/>
            <person name="Goker M."/>
            <person name="Detter J.C."/>
            <person name="Woyke T."/>
            <person name="Bristow J."/>
            <person name="Markowitz V."/>
            <person name="Hugenholtz P."/>
            <person name="Eisen J.A."/>
            <person name="Kyrpides N.C."/>
            <person name="Klenk H.P."/>
            <person name="Lapidus A."/>
        </authorList>
    </citation>
    <scope>NUCLEOTIDE SEQUENCE [LARGE SCALE GENOMIC DNA]</scope>
    <source>
        <strain evidence="4">DSM 15567 / CIP 107919 / 50-1 BON</strain>
    </source>
</reference>
<dbReference type="Proteomes" id="UP000008457">
    <property type="component" value="Chromosome"/>
</dbReference>
<dbReference type="PANTHER" id="PTHR21043">
    <property type="entry name" value="IOJAP SUPERFAMILY ORTHOLOG"/>
    <property type="match status" value="1"/>
</dbReference>
<dbReference type="GO" id="GO:0005737">
    <property type="term" value="C:cytoplasm"/>
    <property type="evidence" value="ECO:0007669"/>
    <property type="project" value="UniProtKB-SubCell"/>
</dbReference>
<comment type="function">
    <text evidence="2">Functions as a ribosomal silencing factor. Interacts with ribosomal protein uL14 (rplN), blocking formation of intersubunit bridge B8. Prevents association of the 30S and 50S ribosomal subunits and the formation of functional ribosomes, thus repressing translation.</text>
</comment>
<proteinExistence type="inferred from homology"/>
<comment type="subunit">
    <text evidence="2">Interacts with ribosomal protein uL14 (rplN).</text>
</comment>
<evidence type="ECO:0000313" key="3">
    <source>
        <dbReference type="EMBL" id="AEE96895.1"/>
    </source>
</evidence>
<dbReference type="RefSeq" id="WP_013781323.1">
    <property type="nucleotide sequence ID" value="NC_015520.1"/>
</dbReference>
<dbReference type="GO" id="GO:0043023">
    <property type="term" value="F:ribosomal large subunit binding"/>
    <property type="evidence" value="ECO:0007669"/>
    <property type="project" value="TreeGrafter"/>
</dbReference>
<dbReference type="GO" id="GO:0090071">
    <property type="term" value="P:negative regulation of ribosome biogenesis"/>
    <property type="evidence" value="ECO:0007669"/>
    <property type="project" value="UniProtKB-UniRule"/>
</dbReference>
<dbReference type="Pfam" id="PF02410">
    <property type="entry name" value="RsfS"/>
    <property type="match status" value="1"/>
</dbReference>
<evidence type="ECO:0000256" key="2">
    <source>
        <dbReference type="HAMAP-Rule" id="MF_01477"/>
    </source>
</evidence>
<dbReference type="SUPFAM" id="SSF81301">
    <property type="entry name" value="Nucleotidyltransferase"/>
    <property type="match status" value="1"/>
</dbReference>
<reference evidence="4" key="1">
    <citation type="submission" date="2010-11" db="EMBL/GenBank/DDBJ databases">
        <title>The complete genome of Mahella australiensis DSM 15567.</title>
        <authorList>
            <consortium name="US DOE Joint Genome Institute (JGI-PGF)"/>
            <person name="Lucas S."/>
            <person name="Copeland A."/>
            <person name="Lapidus A."/>
            <person name="Bruce D."/>
            <person name="Goodwin L."/>
            <person name="Pitluck S."/>
            <person name="Kyrpides N."/>
            <person name="Mavromatis K."/>
            <person name="Pagani I."/>
            <person name="Ivanova N."/>
            <person name="Teshima H."/>
            <person name="Brettin T."/>
            <person name="Detter J.C."/>
            <person name="Han C."/>
            <person name="Tapia R."/>
            <person name="Land M."/>
            <person name="Hauser L."/>
            <person name="Markowitz V."/>
            <person name="Cheng J.-F."/>
            <person name="Hugenholtz P."/>
            <person name="Woyke T."/>
            <person name="Wu D."/>
            <person name="Spring S."/>
            <person name="Pukall R."/>
            <person name="Steenblock K."/>
            <person name="Schneider S."/>
            <person name="Klenk H.-P."/>
            <person name="Eisen J.A."/>
        </authorList>
    </citation>
    <scope>NUCLEOTIDE SEQUENCE [LARGE SCALE GENOMIC DNA]</scope>
    <source>
        <strain evidence="4">DSM 15567 / CIP 107919 / 50-1 BON</strain>
    </source>
</reference>
<sequence length="118" mass="13762">MALKSKEMALMIGRMMDDKKAQDIIVLDVAEMTIIADEFVICSVRSTVQSRALCDYIEEKMDECHIPLRRLEGYREGCWIVMDYGDVIVHIFRQQEREFYSLERLWSEGDNIHVAAKA</sequence>
<dbReference type="NCBIfam" id="TIGR00090">
    <property type="entry name" value="rsfS_iojap_ybeB"/>
    <property type="match status" value="1"/>
</dbReference>
<dbReference type="HOGENOM" id="CLU_092688_2_2_9"/>
<dbReference type="AlphaFoldDB" id="F4A061"/>
<keyword evidence="2" id="KW-0963">Cytoplasm</keyword>
<dbReference type="GO" id="GO:0017148">
    <property type="term" value="P:negative regulation of translation"/>
    <property type="evidence" value="ECO:0007669"/>
    <property type="project" value="UniProtKB-UniRule"/>
</dbReference>
<accession>F4A061</accession>
<dbReference type="EMBL" id="CP002360">
    <property type="protein sequence ID" value="AEE96895.1"/>
    <property type="molecule type" value="Genomic_DNA"/>
</dbReference>
<protein>
    <recommendedName>
        <fullName evidence="2">Ribosomal silencing factor RsfS</fullName>
    </recommendedName>
</protein>
<dbReference type="InterPro" id="IPR004394">
    <property type="entry name" value="Iojap/RsfS/C7orf30"/>
</dbReference>
<comment type="subcellular location">
    <subcellularLocation>
        <location evidence="2">Cytoplasm</location>
    </subcellularLocation>
</comment>
<dbReference type="HAMAP" id="MF_01477">
    <property type="entry name" value="Iojap_RsfS"/>
    <property type="match status" value="1"/>
</dbReference>
<dbReference type="GO" id="GO:0042256">
    <property type="term" value="P:cytosolic ribosome assembly"/>
    <property type="evidence" value="ECO:0007669"/>
    <property type="project" value="UniProtKB-UniRule"/>
</dbReference>
<dbReference type="Gene3D" id="3.30.460.10">
    <property type="entry name" value="Beta Polymerase, domain 2"/>
    <property type="match status" value="1"/>
</dbReference>
<name>F4A061_MAHA5</name>
<keyword evidence="2" id="KW-0678">Repressor</keyword>
<dbReference type="PANTHER" id="PTHR21043:SF0">
    <property type="entry name" value="MITOCHONDRIAL ASSEMBLY OF RIBOSOMAL LARGE SUBUNIT PROTEIN 1"/>
    <property type="match status" value="1"/>
</dbReference>
<evidence type="ECO:0000313" key="4">
    <source>
        <dbReference type="Proteomes" id="UP000008457"/>
    </source>
</evidence>
<keyword evidence="4" id="KW-1185">Reference proteome</keyword>
<dbReference type="InterPro" id="IPR043519">
    <property type="entry name" value="NT_sf"/>
</dbReference>
<dbReference type="STRING" id="697281.Mahau_1714"/>
<dbReference type="eggNOG" id="COG0799">
    <property type="taxonomic scope" value="Bacteria"/>
</dbReference>
<dbReference type="KEGG" id="mas:Mahau_1714"/>
<comment type="similarity">
    <text evidence="1 2">Belongs to the Iojap/RsfS family.</text>
</comment>
<evidence type="ECO:0000256" key="1">
    <source>
        <dbReference type="ARBA" id="ARBA00010574"/>
    </source>
</evidence>